<reference evidence="1" key="1">
    <citation type="journal article" date="2012" name="Nature">
        <title>The tomato genome sequence provides insights into fleshy fruit evolution.</title>
        <authorList>
            <consortium name="Tomato Genome Consortium"/>
        </authorList>
    </citation>
    <scope>NUCLEOTIDE SEQUENCE [LARGE SCALE GENOMIC DNA]</scope>
    <source>
        <strain evidence="1">cv. Heinz 1706</strain>
    </source>
</reference>
<dbReference type="Gramene" id="Solyc11g042450.1.1">
    <property type="protein sequence ID" value="Solyc11g042450.1.1.1"/>
    <property type="gene ID" value="Solyc11g042450.1"/>
</dbReference>
<dbReference type="Proteomes" id="UP000004994">
    <property type="component" value="Chromosome 11"/>
</dbReference>
<sequence>MEIITIWVSVRWPGPPLSLDLNPSSFDPREKYWTRFPTEGSKITPPHPSCEFR</sequence>
<evidence type="ECO:0000313" key="2">
    <source>
        <dbReference type="Proteomes" id="UP000004994"/>
    </source>
</evidence>
<name>A0A3Q7JLV8_SOLLC</name>
<evidence type="ECO:0000313" key="1">
    <source>
        <dbReference type="EnsemblPlants" id="Solyc11g042450.1.1.1"/>
    </source>
</evidence>
<dbReference type="InParanoid" id="A0A3Q7JLV8"/>
<dbReference type="PaxDb" id="4081-Solyc11g042450.1.1"/>
<reference evidence="1" key="2">
    <citation type="submission" date="2019-01" db="UniProtKB">
        <authorList>
            <consortium name="EnsemblPlants"/>
        </authorList>
    </citation>
    <scope>IDENTIFICATION</scope>
    <source>
        <strain evidence="1">cv. Heinz 1706</strain>
    </source>
</reference>
<dbReference type="AlphaFoldDB" id="A0A3Q7JLV8"/>
<dbReference type="STRING" id="4081.A0A3Q7JLV8"/>
<protein>
    <submittedName>
        <fullName evidence="1">Uncharacterized protein</fullName>
    </submittedName>
</protein>
<organism evidence="1">
    <name type="scientific">Solanum lycopersicum</name>
    <name type="common">Tomato</name>
    <name type="synonym">Lycopersicon esculentum</name>
    <dbReference type="NCBI Taxonomy" id="4081"/>
    <lineage>
        <taxon>Eukaryota</taxon>
        <taxon>Viridiplantae</taxon>
        <taxon>Streptophyta</taxon>
        <taxon>Embryophyta</taxon>
        <taxon>Tracheophyta</taxon>
        <taxon>Spermatophyta</taxon>
        <taxon>Magnoliopsida</taxon>
        <taxon>eudicotyledons</taxon>
        <taxon>Gunneridae</taxon>
        <taxon>Pentapetalae</taxon>
        <taxon>asterids</taxon>
        <taxon>lamiids</taxon>
        <taxon>Solanales</taxon>
        <taxon>Solanaceae</taxon>
        <taxon>Solanoideae</taxon>
        <taxon>Solaneae</taxon>
        <taxon>Solanum</taxon>
        <taxon>Solanum subgen. Lycopersicon</taxon>
    </lineage>
</organism>
<keyword evidence="2" id="KW-1185">Reference proteome</keyword>
<proteinExistence type="predicted"/>
<accession>A0A3Q7JLV8</accession>
<dbReference type="EnsemblPlants" id="Solyc11g042450.1.1">
    <property type="protein sequence ID" value="Solyc11g042450.1.1.1"/>
    <property type="gene ID" value="Solyc11g042450.1"/>
</dbReference>